<keyword evidence="4 5" id="KW-0440">LIM domain</keyword>
<reference evidence="8 9" key="1">
    <citation type="submission" date="2021-06" db="EMBL/GenBank/DDBJ databases">
        <title>Chromosome-level genome assembly of the red-tail catfish (Hemibagrus wyckioides).</title>
        <authorList>
            <person name="Shao F."/>
        </authorList>
    </citation>
    <scope>NUCLEOTIDE SEQUENCE [LARGE SCALE GENOMIC DNA]</scope>
    <source>
        <strain evidence="8">EC202008001</strain>
        <tissue evidence="8">Blood</tissue>
    </source>
</reference>
<dbReference type="PROSITE" id="PS50023">
    <property type="entry name" value="LIM_DOMAIN_2"/>
    <property type="match status" value="2"/>
</dbReference>
<feature type="region of interest" description="Disordered" evidence="6">
    <location>
        <begin position="205"/>
        <end position="226"/>
    </location>
</feature>
<feature type="region of interest" description="Disordered" evidence="6">
    <location>
        <begin position="521"/>
        <end position="545"/>
    </location>
</feature>
<feature type="compositionally biased region" description="Acidic residues" evidence="6">
    <location>
        <begin position="241"/>
        <end position="251"/>
    </location>
</feature>
<proteinExistence type="predicted"/>
<name>A0A9D3SQ56_9TELE</name>
<protein>
    <recommendedName>
        <fullName evidence="7">LIM zinc-binding domain-containing protein</fullName>
    </recommendedName>
</protein>
<feature type="region of interest" description="Disordered" evidence="6">
    <location>
        <begin position="1098"/>
        <end position="1124"/>
    </location>
</feature>
<dbReference type="GO" id="GO:0046872">
    <property type="term" value="F:metal ion binding"/>
    <property type="evidence" value="ECO:0007669"/>
    <property type="project" value="UniProtKB-KW"/>
</dbReference>
<feature type="region of interest" description="Disordered" evidence="6">
    <location>
        <begin position="1540"/>
        <end position="1559"/>
    </location>
</feature>
<feature type="compositionally biased region" description="Low complexity" evidence="6">
    <location>
        <begin position="974"/>
        <end position="994"/>
    </location>
</feature>
<dbReference type="SUPFAM" id="SSF57716">
    <property type="entry name" value="Glucocorticoid receptor-like (DNA-binding domain)"/>
    <property type="match status" value="3"/>
</dbReference>
<dbReference type="SMART" id="SM00132">
    <property type="entry name" value="LIM"/>
    <property type="match status" value="2"/>
</dbReference>
<feature type="region of interest" description="Disordered" evidence="6">
    <location>
        <begin position="1860"/>
        <end position="1917"/>
    </location>
</feature>
<dbReference type="FunFam" id="2.10.110.10:FF:000016">
    <property type="entry name" value="LIM domain only 3"/>
    <property type="match status" value="1"/>
</dbReference>
<gene>
    <name evidence="8" type="ORF">KOW79_003276</name>
</gene>
<evidence type="ECO:0000313" key="9">
    <source>
        <dbReference type="Proteomes" id="UP000824219"/>
    </source>
</evidence>
<feature type="region of interest" description="Disordered" evidence="6">
    <location>
        <begin position="782"/>
        <end position="808"/>
    </location>
</feature>
<feature type="domain" description="LIM zinc-binding" evidence="7">
    <location>
        <begin position="28"/>
        <end position="90"/>
    </location>
</feature>
<evidence type="ECO:0000256" key="4">
    <source>
        <dbReference type="ARBA" id="ARBA00023038"/>
    </source>
</evidence>
<dbReference type="PROSITE" id="PS00478">
    <property type="entry name" value="LIM_DOMAIN_1"/>
    <property type="match status" value="1"/>
</dbReference>
<dbReference type="InterPro" id="IPR015671">
    <property type="entry name" value="GSCR1_dom"/>
</dbReference>
<dbReference type="CDD" id="cd09384">
    <property type="entry name" value="LIM1_LMO2"/>
    <property type="match status" value="1"/>
</dbReference>
<feature type="compositionally biased region" description="Polar residues" evidence="6">
    <location>
        <begin position="532"/>
        <end position="545"/>
    </location>
</feature>
<dbReference type="EMBL" id="JAHKSW010000004">
    <property type="protein sequence ID" value="KAG7333141.1"/>
    <property type="molecule type" value="Genomic_DNA"/>
</dbReference>
<dbReference type="CDD" id="cd09385">
    <property type="entry name" value="LIM2_LMO2"/>
    <property type="match status" value="1"/>
</dbReference>
<dbReference type="InterPro" id="IPR052438">
    <property type="entry name" value="Chromatin_remod/trans_coact"/>
</dbReference>
<comment type="caution">
    <text evidence="8">The sequence shown here is derived from an EMBL/GenBank/DDBJ whole genome shotgun (WGS) entry which is preliminary data.</text>
</comment>
<dbReference type="InterPro" id="IPR001781">
    <property type="entry name" value="Znf_LIM"/>
</dbReference>
<feature type="compositionally biased region" description="Polar residues" evidence="6">
    <location>
        <begin position="1907"/>
        <end position="1917"/>
    </location>
</feature>
<dbReference type="PANTHER" id="PTHR15572">
    <property type="entry name" value="GLIOMA TUMOR SUPPRESSOR CANDIDATE REGION GENE 1"/>
    <property type="match status" value="1"/>
</dbReference>
<evidence type="ECO:0000256" key="1">
    <source>
        <dbReference type="ARBA" id="ARBA00022723"/>
    </source>
</evidence>
<keyword evidence="9" id="KW-1185">Reference proteome</keyword>
<feature type="region of interest" description="Disordered" evidence="6">
    <location>
        <begin position="1569"/>
        <end position="1618"/>
    </location>
</feature>
<feature type="region of interest" description="Disordered" evidence="6">
    <location>
        <begin position="1471"/>
        <end position="1509"/>
    </location>
</feature>
<feature type="domain" description="LIM zinc-binding" evidence="7">
    <location>
        <begin position="92"/>
        <end position="154"/>
    </location>
</feature>
<feature type="region of interest" description="Disordered" evidence="6">
    <location>
        <begin position="1664"/>
        <end position="1694"/>
    </location>
</feature>
<keyword evidence="3 5" id="KW-0862">Zinc</keyword>
<evidence type="ECO:0000256" key="5">
    <source>
        <dbReference type="PROSITE-ProRule" id="PRU00125"/>
    </source>
</evidence>
<dbReference type="GO" id="GO:0016514">
    <property type="term" value="C:SWI/SNF complex"/>
    <property type="evidence" value="ECO:0007669"/>
    <property type="project" value="TreeGrafter"/>
</dbReference>
<keyword evidence="2" id="KW-0677">Repeat</keyword>
<evidence type="ECO:0000313" key="8">
    <source>
        <dbReference type="EMBL" id="KAG7333141.1"/>
    </source>
</evidence>
<feature type="region of interest" description="Disordered" evidence="6">
    <location>
        <begin position="241"/>
        <end position="262"/>
    </location>
</feature>
<dbReference type="Proteomes" id="UP000824219">
    <property type="component" value="Linkage Group LG04"/>
</dbReference>
<evidence type="ECO:0000256" key="6">
    <source>
        <dbReference type="SAM" id="MobiDB-lite"/>
    </source>
</evidence>
<organism evidence="8 9">
    <name type="scientific">Hemibagrus wyckioides</name>
    <dbReference type="NCBI Taxonomy" id="337641"/>
    <lineage>
        <taxon>Eukaryota</taxon>
        <taxon>Metazoa</taxon>
        <taxon>Chordata</taxon>
        <taxon>Craniata</taxon>
        <taxon>Vertebrata</taxon>
        <taxon>Euteleostomi</taxon>
        <taxon>Actinopterygii</taxon>
        <taxon>Neopterygii</taxon>
        <taxon>Teleostei</taxon>
        <taxon>Ostariophysi</taxon>
        <taxon>Siluriformes</taxon>
        <taxon>Bagridae</taxon>
        <taxon>Hemibagrus</taxon>
    </lineage>
</organism>
<dbReference type="PANTHER" id="PTHR15572:SF1">
    <property type="entry name" value="BRD4-INTERACTING CHROMATIN-REMODELING COMPLEX-ASSOCIATED PROTEIN"/>
    <property type="match status" value="1"/>
</dbReference>
<feature type="region of interest" description="Disordered" evidence="6">
    <location>
        <begin position="1778"/>
        <end position="1827"/>
    </location>
</feature>
<evidence type="ECO:0000256" key="2">
    <source>
        <dbReference type="ARBA" id="ARBA00022737"/>
    </source>
</evidence>
<dbReference type="Pfam" id="PF00412">
    <property type="entry name" value="LIM"/>
    <property type="match status" value="2"/>
</dbReference>
<sequence length="1917" mass="203421">MASTIERKTLEVNEELVDEVLQVPPSMLMCGGCHQSIGDRFFLKAIEQYWHEDCLSCDLCGCRLGEVGRRLYYKLGRKLCRRDYLRLFGQDGLCASCEKRIRAFEMTMRVRDKVYHLECFKCAACQKHFCVGDRYLLINTDIVCEQDIFEWTKLNSGARAGLFWRPRAACTSIISVDMDDEDGRCLLDVICDPQALNDFLHGSETQEHVPEVQPPAQLSTSEPSGLPRVSVDLDFLEDDDILGASPEEGDGESNGVGSNHEPCDILQQSLAEANITEQSLQEAEAELDLSSFGLTSLTQVVQPLPDTSMPGVGIAGTTQIFPGQGTTTTPSSATTDMLGSVLAHQGMQLQPQVMNKAINVQPFMQQVGLGNVTLQPISSLQTLPNGSQSGHLGIGQIQVVGQSTVMTINPSGQHILTKTMGGYPLHQPGLDAASAGAQAGLGGSVLSSGGGLLIQGGKATLGSPSLNGPAICVSSTNTNSSGTTMAAPSGIVGFARGPLNTGTQSQTQNQVMQNVIIQRTPTPIQPKPPQGSAIQPKSFKQQQQLPATHTLQNDANKALGVQQVPASAAQNVAFLTGKPSSNVVLSTQTTTQGTQFPQALFKQHSNPASGKPLSVHVLNQQGSIVIPSQAVLQGQNHQFLLPQLQTGGQILAQQTGGHIITSSGPGGQIIAANQILATNQNINLGQVLAPQGHPGAAHILSGSIQLQPGQMGHPTLFQMPVSLAQSQNQAHPVTGHVQTVIQGMPIQSSLSIEGLSPAVSLQPALQQQAGVVTGSSSAGIATMPQCQPNESMTEMGTSTEQAAQTQPQPSILTVQTGPSVTATMLIPSSTSPSSTVTTSTSSVSTVGLASQVQHSPGKVLFTPPSSSIILSQEPVQMFLQQVSSAAHQQQAIKIQSASPSQSVATHNVTPTLSDSPQPSQASPLIQIQSPHPPQSRPPSQPQAQPPTQSQAPSRACTPSSIPPLFIIHNSIGGSPQPSQPVSQAPQQQTQPQPIQVQIPQVIPQPVVLQQEQLPTSCSPKPPQAPSSQFHFVAPTVCGTAGAVLKQQMPGLSAEQQHHLQLINAQLQRMPSITQPSPQQKQLLEKLNQVQQNILLQAKQQQLQTPPQASQFSKLPEQPPAQLVNSSASSTVSASVTSLLQQKSVFIKSSVSGSNDTQVFPGTSGPSGVTVNQGKPPLNLAQSVQTKPGVISAVGGLTLGKPGLQIQVLNSGISQMPTLQPSAPVQTQTSALKRPFSVEPSKEARILEQLRKLQASVLHPDYSSPFHSFEDTLCRLLPYHVYQGMAPSPQDYRKVDDEFENVSSQLLKRTQAMLDKYRHLLFEESRRLGPSAEMVMIDRMFIQEEKIALNQDRILAKEKPEEFVASSCMVNRVAESSVRPAAVELSSIKTGPAPVELSSVKPAIASAHVLGTPAPASTSVTTAATANPVPVTFPPTKLVIKQGGGGALVSWSTSCTPMSSSVVRPCAKATGLSSERCFGPTSSSTHSADDDDDDDDALPQRTSKPPIKTYEARQRIGLKLKIKQEAGFSKVVHNTALDPVHLQPQHTPLPQVPEPPLKTRPPVTQLSIVQRTSPPTSNSTSSVTYSAATTHASSGTTTSTTAPPTSVSHGWSSLSSSLSSCTSSAQVNGTLEHYEVSGAKLNPTSTSAPQLTTCRLPLRKTYRKNVSPHHRPGVPGGGDVGPIQPAAPASSPPVERTVIASVKLEQQGVCKPPHTHTDPGSQGLASVEHEFYHGIKNAYQQQQSSDKEDEEDGNTGDHMGRVMGQMTKNREWAVGTFRMDQHAPGPPSPGETSWARDSSLPAKRSKSDSPDMDNASFSSGSPPLDNSLNEHLQCAIDSILNLQQVPPTRGSVDRVYAGNLTNQHQTHHRQGTSTSTSSTSSYRHVSSSSSPSSSSISQHPQLGGRGQNGNLVSQTHSR</sequence>
<feature type="compositionally biased region" description="Low complexity" evidence="6">
    <location>
        <begin position="1571"/>
        <end position="1618"/>
    </location>
</feature>
<keyword evidence="1 5" id="KW-0479">Metal-binding</keyword>
<feature type="compositionally biased region" description="Pro residues" evidence="6">
    <location>
        <begin position="1549"/>
        <end position="1558"/>
    </location>
</feature>
<feature type="region of interest" description="Disordered" evidence="6">
    <location>
        <begin position="1738"/>
        <end position="1763"/>
    </location>
</feature>
<dbReference type="OrthoDB" id="2556847at2759"/>
<dbReference type="Pfam" id="PF15249">
    <property type="entry name" value="GLTSCR1"/>
    <property type="match status" value="1"/>
</dbReference>
<evidence type="ECO:0000256" key="3">
    <source>
        <dbReference type="ARBA" id="ARBA00022833"/>
    </source>
</evidence>
<evidence type="ECO:0000259" key="7">
    <source>
        <dbReference type="PROSITE" id="PS50023"/>
    </source>
</evidence>
<feature type="region of interest" description="Disordered" evidence="6">
    <location>
        <begin position="893"/>
        <end position="994"/>
    </location>
</feature>
<feature type="compositionally biased region" description="Polar residues" evidence="6">
    <location>
        <begin position="1814"/>
        <end position="1827"/>
    </location>
</feature>
<feature type="compositionally biased region" description="Polar residues" evidence="6">
    <location>
        <begin position="893"/>
        <end position="921"/>
    </location>
</feature>
<feature type="compositionally biased region" description="Low complexity" evidence="6">
    <location>
        <begin position="1870"/>
        <end position="1900"/>
    </location>
</feature>
<dbReference type="GO" id="GO:0045893">
    <property type="term" value="P:positive regulation of DNA-templated transcription"/>
    <property type="evidence" value="ECO:0007669"/>
    <property type="project" value="TreeGrafter"/>
</dbReference>
<dbReference type="Gene3D" id="2.10.110.10">
    <property type="entry name" value="Cysteine Rich Protein"/>
    <property type="match status" value="2"/>
</dbReference>
<feature type="compositionally biased region" description="Pro residues" evidence="6">
    <location>
        <begin position="930"/>
        <end position="944"/>
    </location>
</feature>
<feature type="compositionally biased region" description="Low complexity" evidence="6">
    <location>
        <begin position="1098"/>
        <end position="1110"/>
    </location>
</feature>
<accession>A0A9D3SQ56</accession>